<comment type="caution">
    <text evidence="1">The sequence shown here is derived from an EMBL/GenBank/DDBJ whole genome shotgun (WGS) entry which is preliminary data.</text>
</comment>
<gene>
    <name evidence="1" type="ORF">C5Y93_03275</name>
</gene>
<evidence type="ECO:0000313" key="1">
    <source>
        <dbReference type="EMBL" id="PQO47690.1"/>
    </source>
</evidence>
<dbReference type="RefSeq" id="WP_105333950.1">
    <property type="nucleotide sequence ID" value="NZ_PUHZ01000004.1"/>
</dbReference>
<proteinExistence type="predicted"/>
<dbReference type="Proteomes" id="UP000237819">
    <property type="component" value="Unassembled WGS sequence"/>
</dbReference>
<reference evidence="1 2" key="1">
    <citation type="submission" date="2018-02" db="EMBL/GenBank/DDBJ databases">
        <title>Comparative genomes isolates from brazilian mangrove.</title>
        <authorList>
            <person name="Araujo J.E."/>
            <person name="Taketani R.G."/>
            <person name="Silva M.C.P."/>
            <person name="Loureco M.V."/>
            <person name="Andreote F.D."/>
        </authorList>
    </citation>
    <scope>NUCLEOTIDE SEQUENCE [LARGE SCALE GENOMIC DNA]</scope>
    <source>
        <strain evidence="1 2">Nap-Phe MGV</strain>
    </source>
</reference>
<evidence type="ECO:0000313" key="2">
    <source>
        <dbReference type="Proteomes" id="UP000237819"/>
    </source>
</evidence>
<sequence>MNLERYQYFTRAEILACFVDPQPLDETGWHLSSNRLIGLFAVGRRPPEIHFCNNNSFHWYGEPCAALREKFEKFRELDGGHLFIKSPASDRYAYVADITHLGMYGGGPDRQEACMDIAPQVPSALLQELGGLYLHPEGDAAMNRAVAALRAAKTADERFAAFQPFVEFWRGPVEKSQGLSESRLAKSPLPIPAILAQLYRWAGDCDDVMSAGYLSICKPSKLAADKEGFVPFCIECQWCGNYFLRADAMQQDDPEVYSDECGEPNFHATGIRVSQFLWAYFIMYHAPNGPISYFANVEPDEFQQLKQWLNPLPVLAPGSQACRGIQAYNPEVSSDDEAHVFALDGIMGSLTQDPYARQITFAGKTEAAVESFIARLPFERDRLQDAY</sequence>
<accession>A0A2S8GTF4</accession>
<dbReference type="AlphaFoldDB" id="A0A2S8GTF4"/>
<protein>
    <submittedName>
        <fullName evidence="1">Uncharacterized protein</fullName>
    </submittedName>
</protein>
<organism evidence="1 2">
    <name type="scientific">Blastopirellula marina</name>
    <dbReference type="NCBI Taxonomy" id="124"/>
    <lineage>
        <taxon>Bacteria</taxon>
        <taxon>Pseudomonadati</taxon>
        <taxon>Planctomycetota</taxon>
        <taxon>Planctomycetia</taxon>
        <taxon>Pirellulales</taxon>
        <taxon>Pirellulaceae</taxon>
        <taxon>Blastopirellula</taxon>
    </lineage>
</organism>
<name>A0A2S8GTF4_9BACT</name>
<dbReference type="EMBL" id="PUHZ01000004">
    <property type="protein sequence ID" value="PQO47690.1"/>
    <property type="molecule type" value="Genomic_DNA"/>
</dbReference>